<organism evidence="2">
    <name type="scientific">Candidatus Fermentithermobacillus carboniphilus</name>
    <dbReference type="NCBI Taxonomy" id="3085328"/>
    <lineage>
        <taxon>Bacteria</taxon>
        <taxon>Bacillati</taxon>
        <taxon>Bacillota</taxon>
        <taxon>Candidatus Fermentithermobacillia</taxon>
        <taxon>Candidatus Fermentithermobacillales</taxon>
        <taxon>Candidatus Fermentithermobacillaceae</taxon>
        <taxon>Candidatus Fermentithermobacillus</taxon>
    </lineage>
</organism>
<dbReference type="AlphaFoldDB" id="A0AAT9LBM4"/>
<evidence type="ECO:0000259" key="1">
    <source>
        <dbReference type="Pfam" id="PF03572"/>
    </source>
</evidence>
<dbReference type="PANTHER" id="PTHR32060">
    <property type="entry name" value="TAIL-SPECIFIC PROTEASE"/>
    <property type="match status" value="1"/>
</dbReference>
<dbReference type="InterPro" id="IPR029045">
    <property type="entry name" value="ClpP/crotonase-like_dom_sf"/>
</dbReference>
<dbReference type="SUPFAM" id="SSF52096">
    <property type="entry name" value="ClpP/crotonase"/>
    <property type="match status" value="1"/>
</dbReference>
<dbReference type="EMBL" id="CP062796">
    <property type="protein sequence ID" value="QUL98525.1"/>
    <property type="molecule type" value="Genomic_DNA"/>
</dbReference>
<feature type="domain" description="Tail specific protease" evidence="1">
    <location>
        <begin position="252"/>
        <end position="403"/>
    </location>
</feature>
<protein>
    <recommendedName>
        <fullName evidence="1">Tail specific protease domain-containing protein</fullName>
    </recommendedName>
</protein>
<dbReference type="KEGG" id="fcz:IMF26_11095"/>
<evidence type="ECO:0000313" key="2">
    <source>
        <dbReference type="EMBL" id="QUL98525.1"/>
    </source>
</evidence>
<reference evidence="2" key="1">
    <citation type="submission" date="2020-10" db="EMBL/GenBank/DDBJ databases">
        <authorList>
            <person name="Kadnikov V."/>
            <person name="Beletsky A.V."/>
            <person name="Mardanov A.V."/>
            <person name="Karnachuk O.V."/>
            <person name="Ravin N.V."/>
        </authorList>
    </citation>
    <scope>NUCLEOTIDE SEQUENCE</scope>
    <source>
        <strain evidence="2">Bu02</strain>
    </source>
</reference>
<sequence length="472" mass="53233">MTFSSQFITDAEFITDKVLEVHPRPDFRVGSGGLTTAVAAFREEARKCETVEGFWDAAQRFMARIGDAHTMMMPLSTHVVSAPVKLELVSGQVVVGNVMPEFKDVLSRGDIVMFVDSQEVGFRLNAIRETTPFNYFDYGSREAAARLLEFPAGERDRGKRDRVVLTVARVSGEVQRVEVPLLRSESPEMIEWRTNIARQEIKRLVQWSVLEDGIGYFRYALCHDRTSPRFVAEAKKIGVPPDELPVVRDCARDFFDTVRAENISTVVIDLRGNPGGNSEIVRPLLNYICRKPIRSYGIVVKVSRAVQDHLSARWQNLYTASFKPFIEQYLEAAPGQFIEVPRRLLEFPYDGSECYGMWQFTGRLVVLTDAGTFSSAEFLAAELRDNGVGVFVGEPTGGGGTVPGDPVDFETPCLKLKFAVSYKLFTRPDREAEYLPAVVPHYFVSQTLEDYRKGEDTVLNWLIQHHRDLPGR</sequence>
<dbReference type="Pfam" id="PF03572">
    <property type="entry name" value="Peptidase_S41"/>
    <property type="match status" value="1"/>
</dbReference>
<gene>
    <name evidence="2" type="ORF">IMF26_11095</name>
</gene>
<dbReference type="GO" id="GO:0007165">
    <property type="term" value="P:signal transduction"/>
    <property type="evidence" value="ECO:0007669"/>
    <property type="project" value="TreeGrafter"/>
</dbReference>
<reference evidence="2" key="2">
    <citation type="journal article" date="2023" name="Biology">
        <title>Prokaryotic Life Associated with Coal-Fire Gas Vents Revealed by Metagenomics.</title>
        <authorList>
            <person name="Kadnikov V.V."/>
            <person name="Mardanov A.V."/>
            <person name="Beletsky A.V."/>
            <person name="Karnachuk O.V."/>
            <person name="Ravin N.V."/>
        </authorList>
    </citation>
    <scope>NUCLEOTIDE SEQUENCE</scope>
    <source>
        <strain evidence="2">Bu02</strain>
    </source>
</reference>
<dbReference type="GO" id="GO:0004175">
    <property type="term" value="F:endopeptidase activity"/>
    <property type="evidence" value="ECO:0007669"/>
    <property type="project" value="TreeGrafter"/>
</dbReference>
<dbReference type="PANTHER" id="PTHR32060:SF30">
    <property type="entry name" value="CARBOXY-TERMINAL PROCESSING PROTEASE CTPA"/>
    <property type="match status" value="1"/>
</dbReference>
<dbReference type="InterPro" id="IPR005151">
    <property type="entry name" value="Tail-specific_protease"/>
</dbReference>
<proteinExistence type="predicted"/>
<dbReference type="GO" id="GO:0008236">
    <property type="term" value="F:serine-type peptidase activity"/>
    <property type="evidence" value="ECO:0007669"/>
    <property type="project" value="InterPro"/>
</dbReference>
<accession>A0AAT9LBM4</accession>
<dbReference type="GO" id="GO:0030288">
    <property type="term" value="C:outer membrane-bounded periplasmic space"/>
    <property type="evidence" value="ECO:0007669"/>
    <property type="project" value="TreeGrafter"/>
</dbReference>
<dbReference type="GO" id="GO:0006508">
    <property type="term" value="P:proteolysis"/>
    <property type="evidence" value="ECO:0007669"/>
    <property type="project" value="InterPro"/>
</dbReference>
<name>A0AAT9LBM4_9FIRM</name>
<dbReference type="Gene3D" id="3.90.226.10">
    <property type="entry name" value="2-enoyl-CoA Hydratase, Chain A, domain 1"/>
    <property type="match status" value="1"/>
</dbReference>